<dbReference type="SMART" id="SM00530">
    <property type="entry name" value="HTH_XRE"/>
    <property type="match status" value="1"/>
</dbReference>
<evidence type="ECO:0000259" key="1">
    <source>
        <dbReference type="PROSITE" id="PS50943"/>
    </source>
</evidence>
<reference evidence="2" key="1">
    <citation type="submission" date="2023-06" db="EMBL/GenBank/DDBJ databases">
        <title>Genomic Diversity of Vibrio spp. and Metagenomic Analysis of Pathogens in Florida Gulf Coastal Waters Following Hurricane Ian.</title>
        <authorList>
            <person name="Brumfield K.D."/>
        </authorList>
    </citation>
    <scope>NUCLEOTIDE SEQUENCE</scope>
    <source>
        <strain evidence="2">WBS2B-138</strain>
    </source>
</reference>
<dbReference type="Proteomes" id="UP001253193">
    <property type="component" value="Unassembled WGS sequence"/>
</dbReference>
<dbReference type="PROSITE" id="PS50943">
    <property type="entry name" value="HTH_CROC1"/>
    <property type="match status" value="1"/>
</dbReference>
<dbReference type="Pfam" id="PF12844">
    <property type="entry name" value="HTH_19"/>
    <property type="match status" value="1"/>
</dbReference>
<dbReference type="AlphaFoldDB" id="A0AAW8PY48"/>
<dbReference type="Gene3D" id="1.10.260.40">
    <property type="entry name" value="lambda repressor-like DNA-binding domains"/>
    <property type="match status" value="1"/>
</dbReference>
<dbReference type="InterPro" id="IPR010982">
    <property type="entry name" value="Lambda_DNA-bd_dom_sf"/>
</dbReference>
<proteinExistence type="predicted"/>
<feature type="domain" description="HTH cro/C1-type" evidence="1">
    <location>
        <begin position="15"/>
        <end position="71"/>
    </location>
</feature>
<evidence type="ECO:0000313" key="3">
    <source>
        <dbReference type="Proteomes" id="UP001253193"/>
    </source>
</evidence>
<dbReference type="CDD" id="cd00093">
    <property type="entry name" value="HTH_XRE"/>
    <property type="match status" value="1"/>
</dbReference>
<dbReference type="EMBL" id="JAUHGG010000003">
    <property type="protein sequence ID" value="MDS1821118.1"/>
    <property type="molecule type" value="Genomic_DNA"/>
</dbReference>
<dbReference type="SUPFAM" id="SSF47413">
    <property type="entry name" value="lambda repressor-like DNA-binding domains"/>
    <property type="match status" value="1"/>
</dbReference>
<name>A0AAW8PY48_VIBPH</name>
<dbReference type="InterPro" id="IPR001387">
    <property type="entry name" value="Cro/C1-type_HTH"/>
</dbReference>
<accession>A0AAW8PY48</accession>
<dbReference type="GO" id="GO:0003677">
    <property type="term" value="F:DNA binding"/>
    <property type="evidence" value="ECO:0007669"/>
    <property type="project" value="InterPro"/>
</dbReference>
<comment type="caution">
    <text evidence="2">The sequence shown here is derived from an EMBL/GenBank/DDBJ whole genome shotgun (WGS) entry which is preliminary data.</text>
</comment>
<protein>
    <submittedName>
        <fullName evidence="2">Helix-turn-helix transcriptional regulator</fullName>
    </submittedName>
</protein>
<organism evidence="2 3">
    <name type="scientific">Vibrio parahaemolyticus</name>
    <dbReference type="NCBI Taxonomy" id="670"/>
    <lineage>
        <taxon>Bacteria</taxon>
        <taxon>Pseudomonadati</taxon>
        <taxon>Pseudomonadota</taxon>
        <taxon>Gammaproteobacteria</taxon>
        <taxon>Vibrionales</taxon>
        <taxon>Vibrionaceae</taxon>
        <taxon>Vibrio</taxon>
    </lineage>
</organism>
<gene>
    <name evidence="2" type="ORF">QX249_10640</name>
</gene>
<sequence>MVEIEVSRERIGEQLAAARKTKNMTQAEAAEKTGIVATTISKIENGRFTGSFRILERYAEFLGFEFTLTVKEHRFPSWDELDDLFKDDD</sequence>
<dbReference type="RefSeq" id="WP_311019967.1">
    <property type="nucleotide sequence ID" value="NZ_JAUHGG010000003.1"/>
</dbReference>
<evidence type="ECO:0000313" key="2">
    <source>
        <dbReference type="EMBL" id="MDS1821118.1"/>
    </source>
</evidence>